<dbReference type="RefSeq" id="WP_344867160.1">
    <property type="nucleotide sequence ID" value="NZ_BAAAZN010000018.1"/>
</dbReference>
<dbReference type="SUPFAM" id="SSF52096">
    <property type="entry name" value="ClpP/crotonase"/>
    <property type="match status" value="1"/>
</dbReference>
<name>A0ABP6XWC0_9PSEU</name>
<comment type="caution">
    <text evidence="2">The sequence shown here is derived from an EMBL/GenBank/DDBJ whole genome shotgun (WGS) entry which is preliminary data.</text>
</comment>
<protein>
    <submittedName>
        <fullName evidence="2">Crotonase/enoyl-CoA hydratase family protein</fullName>
    </submittedName>
</protein>
<dbReference type="InterPro" id="IPR018376">
    <property type="entry name" value="Enoyl-CoA_hyd/isom_CS"/>
</dbReference>
<evidence type="ECO:0000259" key="1">
    <source>
        <dbReference type="Pfam" id="PF16113"/>
    </source>
</evidence>
<gene>
    <name evidence="2" type="ORF">GCM10022222_67250</name>
</gene>
<feature type="domain" description="Enoyl-CoA hydratase/isomerase" evidence="1">
    <location>
        <begin position="18"/>
        <end position="257"/>
    </location>
</feature>
<sequence length="296" mass="32182">MEYKQIIVDRVGTDERLARITLNNPDKLNVLGPEMLAELMDALHVLESDSSARVIILRGAGRAFSAGWDFGQDIATADPSYAGKDFKVVDGAGHPLAMNQASALKRGAEQQLYFWSMSKVTIAQLHGYCLAGGLEWAMMADLVTVATDCILGHPGSRGVGVARNAALLPLLTTMRKAKELLLTGDSLTGDDAVALGLANYSWDAADLDERTIQLADRVANISADHLAVTKAAANRFVENMGIRSSIASVTELDAIGQNTESSRTWNKKLREEGLKSALSWRDEPYRDYSFRPRENG</sequence>
<evidence type="ECO:0000313" key="2">
    <source>
        <dbReference type="EMBL" id="GAA3573455.1"/>
    </source>
</evidence>
<dbReference type="InterPro" id="IPR029045">
    <property type="entry name" value="ClpP/crotonase-like_dom_sf"/>
</dbReference>
<dbReference type="PANTHER" id="PTHR11941">
    <property type="entry name" value="ENOYL-COA HYDRATASE-RELATED"/>
    <property type="match status" value="1"/>
</dbReference>
<dbReference type="EMBL" id="BAAAZN010000018">
    <property type="protein sequence ID" value="GAA3573455.1"/>
    <property type="molecule type" value="Genomic_DNA"/>
</dbReference>
<reference evidence="3" key="1">
    <citation type="journal article" date="2019" name="Int. J. Syst. Evol. Microbiol.">
        <title>The Global Catalogue of Microorganisms (GCM) 10K type strain sequencing project: providing services to taxonomists for standard genome sequencing and annotation.</title>
        <authorList>
            <consortium name="The Broad Institute Genomics Platform"/>
            <consortium name="The Broad Institute Genome Sequencing Center for Infectious Disease"/>
            <person name="Wu L."/>
            <person name="Ma J."/>
        </authorList>
    </citation>
    <scope>NUCLEOTIDE SEQUENCE [LARGE SCALE GENOMIC DNA]</scope>
    <source>
        <strain evidence="3">JCM 16898</strain>
    </source>
</reference>
<dbReference type="PROSITE" id="PS00166">
    <property type="entry name" value="ENOYL_COA_HYDRATASE"/>
    <property type="match status" value="1"/>
</dbReference>
<keyword evidence="3" id="KW-1185">Reference proteome</keyword>
<organism evidence="2 3">
    <name type="scientific">Amycolatopsis ultiminotia</name>
    <dbReference type="NCBI Taxonomy" id="543629"/>
    <lineage>
        <taxon>Bacteria</taxon>
        <taxon>Bacillati</taxon>
        <taxon>Actinomycetota</taxon>
        <taxon>Actinomycetes</taxon>
        <taxon>Pseudonocardiales</taxon>
        <taxon>Pseudonocardiaceae</taxon>
        <taxon>Amycolatopsis</taxon>
    </lineage>
</organism>
<dbReference type="Proteomes" id="UP001500689">
    <property type="component" value="Unassembled WGS sequence"/>
</dbReference>
<dbReference type="CDD" id="cd06558">
    <property type="entry name" value="crotonase-like"/>
    <property type="match status" value="1"/>
</dbReference>
<proteinExistence type="predicted"/>
<dbReference type="Pfam" id="PF16113">
    <property type="entry name" value="ECH_2"/>
    <property type="match status" value="1"/>
</dbReference>
<dbReference type="PANTHER" id="PTHR11941:SF124">
    <property type="entry name" value="ENOYL-COA HYDRATASE ECHA13-RELATED"/>
    <property type="match status" value="1"/>
</dbReference>
<dbReference type="InterPro" id="IPR045004">
    <property type="entry name" value="ECH_dom"/>
</dbReference>
<dbReference type="Gene3D" id="3.90.226.10">
    <property type="entry name" value="2-enoyl-CoA Hydratase, Chain A, domain 1"/>
    <property type="match status" value="1"/>
</dbReference>
<accession>A0ABP6XWC0</accession>
<evidence type="ECO:0000313" key="3">
    <source>
        <dbReference type="Proteomes" id="UP001500689"/>
    </source>
</evidence>